<name>A0AAP0NTR3_9MAGN</name>
<evidence type="ECO:0000313" key="2">
    <source>
        <dbReference type="Proteomes" id="UP001417504"/>
    </source>
</evidence>
<dbReference type="Proteomes" id="UP001417504">
    <property type="component" value="Unassembled WGS sequence"/>
</dbReference>
<gene>
    <name evidence="1" type="ORF">Sjap_016392</name>
</gene>
<comment type="caution">
    <text evidence="1">The sequence shown here is derived from an EMBL/GenBank/DDBJ whole genome shotgun (WGS) entry which is preliminary data.</text>
</comment>
<accession>A0AAP0NTR3</accession>
<protein>
    <submittedName>
        <fullName evidence="1">Uncharacterized protein</fullName>
    </submittedName>
</protein>
<proteinExistence type="predicted"/>
<evidence type="ECO:0000313" key="1">
    <source>
        <dbReference type="EMBL" id="KAK9117445.1"/>
    </source>
</evidence>
<dbReference type="EMBL" id="JBBNAE010000006">
    <property type="protein sequence ID" value="KAK9117445.1"/>
    <property type="molecule type" value="Genomic_DNA"/>
</dbReference>
<reference evidence="1 2" key="1">
    <citation type="submission" date="2024-01" db="EMBL/GenBank/DDBJ databases">
        <title>Genome assemblies of Stephania.</title>
        <authorList>
            <person name="Yang L."/>
        </authorList>
    </citation>
    <scope>NUCLEOTIDE SEQUENCE [LARGE SCALE GENOMIC DNA]</scope>
    <source>
        <strain evidence="1">QJT</strain>
        <tissue evidence="1">Leaf</tissue>
    </source>
</reference>
<sequence length="87" mass="9509">MLVASLVTRGESQEAPIAMWESRFEELVADVRSVGELTTETNSTMAVEVSLLKRAVAEPRGCFVAAKPRTKVPEPKKFSRQAECKGA</sequence>
<dbReference type="AlphaFoldDB" id="A0AAP0NTR3"/>
<keyword evidence="2" id="KW-1185">Reference proteome</keyword>
<organism evidence="1 2">
    <name type="scientific">Stephania japonica</name>
    <dbReference type="NCBI Taxonomy" id="461633"/>
    <lineage>
        <taxon>Eukaryota</taxon>
        <taxon>Viridiplantae</taxon>
        <taxon>Streptophyta</taxon>
        <taxon>Embryophyta</taxon>
        <taxon>Tracheophyta</taxon>
        <taxon>Spermatophyta</taxon>
        <taxon>Magnoliopsida</taxon>
        <taxon>Ranunculales</taxon>
        <taxon>Menispermaceae</taxon>
        <taxon>Menispermoideae</taxon>
        <taxon>Cissampelideae</taxon>
        <taxon>Stephania</taxon>
    </lineage>
</organism>